<organism evidence="2 3">
    <name type="scientific">Meganyctiphanes norvegica</name>
    <name type="common">Northern krill</name>
    <name type="synonym">Thysanopoda norvegica</name>
    <dbReference type="NCBI Taxonomy" id="48144"/>
    <lineage>
        <taxon>Eukaryota</taxon>
        <taxon>Metazoa</taxon>
        <taxon>Ecdysozoa</taxon>
        <taxon>Arthropoda</taxon>
        <taxon>Crustacea</taxon>
        <taxon>Multicrustacea</taxon>
        <taxon>Malacostraca</taxon>
        <taxon>Eumalacostraca</taxon>
        <taxon>Eucarida</taxon>
        <taxon>Euphausiacea</taxon>
        <taxon>Euphausiidae</taxon>
        <taxon>Meganyctiphanes</taxon>
    </lineage>
</organism>
<dbReference type="AlphaFoldDB" id="A0AAV2PIX8"/>
<reference evidence="2 3" key="1">
    <citation type="submission" date="2024-05" db="EMBL/GenBank/DDBJ databases">
        <authorList>
            <person name="Wallberg A."/>
        </authorList>
    </citation>
    <scope>NUCLEOTIDE SEQUENCE [LARGE SCALE GENOMIC DNA]</scope>
</reference>
<dbReference type="GO" id="GO:0006589">
    <property type="term" value="P:octopamine biosynthetic process"/>
    <property type="evidence" value="ECO:0007669"/>
    <property type="project" value="TreeGrafter"/>
</dbReference>
<dbReference type="PANTHER" id="PTHR10157">
    <property type="entry name" value="DOPAMINE BETA HYDROXYLASE RELATED"/>
    <property type="match status" value="1"/>
</dbReference>
<dbReference type="GO" id="GO:0030667">
    <property type="term" value="C:secretory granule membrane"/>
    <property type="evidence" value="ECO:0007669"/>
    <property type="project" value="TreeGrafter"/>
</dbReference>
<dbReference type="InterPro" id="IPR005018">
    <property type="entry name" value="DOMON_domain"/>
</dbReference>
<dbReference type="PROSITE" id="PS50836">
    <property type="entry name" value="DOMON"/>
    <property type="match status" value="1"/>
</dbReference>
<dbReference type="InterPro" id="IPR000945">
    <property type="entry name" value="DBH-like"/>
</dbReference>
<evidence type="ECO:0000259" key="1">
    <source>
        <dbReference type="PROSITE" id="PS50836"/>
    </source>
</evidence>
<protein>
    <recommendedName>
        <fullName evidence="1">DOMON domain-containing protein</fullName>
    </recommendedName>
</protein>
<dbReference type="GO" id="GO:0005615">
    <property type="term" value="C:extracellular space"/>
    <property type="evidence" value="ECO:0007669"/>
    <property type="project" value="TreeGrafter"/>
</dbReference>
<dbReference type="SUPFAM" id="SSF49344">
    <property type="entry name" value="CBD9-like"/>
    <property type="match status" value="1"/>
</dbReference>
<dbReference type="GO" id="GO:0042420">
    <property type="term" value="P:dopamine catabolic process"/>
    <property type="evidence" value="ECO:0007669"/>
    <property type="project" value="TreeGrafter"/>
</dbReference>
<gene>
    <name evidence="2" type="ORF">MNOR_LOCUS419</name>
</gene>
<keyword evidence="3" id="KW-1185">Reference proteome</keyword>
<sequence>HSGKAYLQDRHGEGNQEPLVDRHQDWSLQSAFENDTHTVLIIARAYDTCDSKDYVISHDTSHILWAWHPDDPVNPEHAHPRLHYHSWRRGTTKALLLDRGQE</sequence>
<dbReference type="Pfam" id="PF03351">
    <property type="entry name" value="DOMON"/>
    <property type="match status" value="1"/>
</dbReference>
<feature type="non-terminal residue" evidence="2">
    <location>
        <position position="102"/>
    </location>
</feature>
<dbReference type="EMBL" id="CAXKWB010000091">
    <property type="protein sequence ID" value="CAL4059213.1"/>
    <property type="molecule type" value="Genomic_DNA"/>
</dbReference>
<dbReference type="GO" id="GO:0004500">
    <property type="term" value="F:dopamine beta-monooxygenase activity"/>
    <property type="evidence" value="ECO:0007669"/>
    <property type="project" value="InterPro"/>
</dbReference>
<evidence type="ECO:0000313" key="2">
    <source>
        <dbReference type="EMBL" id="CAL4059213.1"/>
    </source>
</evidence>
<accession>A0AAV2PIX8</accession>
<dbReference type="GO" id="GO:0042421">
    <property type="term" value="P:norepinephrine biosynthetic process"/>
    <property type="evidence" value="ECO:0007669"/>
    <property type="project" value="TreeGrafter"/>
</dbReference>
<dbReference type="Gene3D" id="2.60.40.1210">
    <property type="entry name" value="Cellobiose dehydrogenase, cytochrome domain"/>
    <property type="match status" value="1"/>
</dbReference>
<name>A0AAV2PIX8_MEGNR</name>
<dbReference type="GO" id="GO:0005507">
    <property type="term" value="F:copper ion binding"/>
    <property type="evidence" value="ECO:0007669"/>
    <property type="project" value="TreeGrafter"/>
</dbReference>
<dbReference type="Proteomes" id="UP001497623">
    <property type="component" value="Unassembled WGS sequence"/>
</dbReference>
<feature type="domain" description="DOMON" evidence="1">
    <location>
        <begin position="1"/>
        <end position="68"/>
    </location>
</feature>
<dbReference type="InterPro" id="IPR045266">
    <property type="entry name" value="DOH_DOMON"/>
</dbReference>
<feature type="non-terminal residue" evidence="2">
    <location>
        <position position="1"/>
    </location>
</feature>
<evidence type="ECO:0000313" key="3">
    <source>
        <dbReference type="Proteomes" id="UP001497623"/>
    </source>
</evidence>
<dbReference type="CDD" id="cd09631">
    <property type="entry name" value="DOMON_DOH"/>
    <property type="match status" value="1"/>
</dbReference>
<dbReference type="PANTHER" id="PTHR10157:SF23">
    <property type="entry name" value="MOXD1 HOMOLOG 1"/>
    <property type="match status" value="1"/>
</dbReference>
<comment type="caution">
    <text evidence="2">The sequence shown here is derived from an EMBL/GenBank/DDBJ whole genome shotgun (WGS) entry which is preliminary data.</text>
</comment>
<proteinExistence type="predicted"/>